<name>A0A6A0B278_9ACTN</name>
<evidence type="ECO:0000313" key="3">
    <source>
        <dbReference type="Proteomes" id="UP000484988"/>
    </source>
</evidence>
<reference evidence="2 3" key="1">
    <citation type="submission" date="2020-02" db="EMBL/GenBank/DDBJ databases">
        <title>Whole Genome Shotgun Sequence of Streptomyces sp. strain CWH03.</title>
        <authorList>
            <person name="Dohra H."/>
            <person name="Kodani S."/>
            <person name="Yamamura H."/>
        </authorList>
    </citation>
    <scope>NUCLEOTIDE SEQUENCE [LARGE SCALE GENOMIC DNA]</scope>
    <source>
        <strain evidence="2 3">CWH03</strain>
    </source>
</reference>
<proteinExistence type="predicted"/>
<feature type="region of interest" description="Disordered" evidence="1">
    <location>
        <begin position="1"/>
        <end position="21"/>
    </location>
</feature>
<protein>
    <submittedName>
        <fullName evidence="2">Uncharacterized protein</fullName>
    </submittedName>
</protein>
<dbReference type="AlphaFoldDB" id="A0A6A0B278"/>
<comment type="caution">
    <text evidence="2">The sequence shown here is derived from an EMBL/GenBank/DDBJ whole genome shotgun (WGS) entry which is preliminary data.</text>
</comment>
<gene>
    <name evidence="2" type="ORF">SCWH03_54870</name>
</gene>
<dbReference type="EMBL" id="BLLG01000024">
    <property type="protein sequence ID" value="GFH39222.1"/>
    <property type="molecule type" value="Genomic_DNA"/>
</dbReference>
<organism evidence="2 3">
    <name type="scientific">Streptomyces pacificus</name>
    <dbReference type="NCBI Taxonomy" id="2705029"/>
    <lineage>
        <taxon>Bacteria</taxon>
        <taxon>Bacillati</taxon>
        <taxon>Actinomycetota</taxon>
        <taxon>Actinomycetes</taxon>
        <taxon>Kitasatosporales</taxon>
        <taxon>Streptomycetaceae</taxon>
        <taxon>Streptomyces</taxon>
    </lineage>
</organism>
<keyword evidence="3" id="KW-1185">Reference proteome</keyword>
<evidence type="ECO:0000313" key="2">
    <source>
        <dbReference type="EMBL" id="GFH39222.1"/>
    </source>
</evidence>
<dbReference type="Proteomes" id="UP000484988">
    <property type="component" value="Unassembled WGS sequence"/>
</dbReference>
<evidence type="ECO:0000256" key="1">
    <source>
        <dbReference type="SAM" id="MobiDB-lite"/>
    </source>
</evidence>
<accession>A0A6A0B278</accession>
<sequence>MPRLAGPADTPDRCVAALPHGTTGAAPGTAANGLLESVITPSDPAGAGPSTACAAYPLKPPAAAAFTGPARVRR</sequence>